<sequence length="179" mass="20727">MIRLKINNELELKGFMYEEADELFALINENRTYLREWLPWVDGTKSVQDSKAFIDHTVEQMDRNTGLTVGIRENGKLIGIIGYNKLNHANRIGTIGYWLSQQAEGKGVMTKAVQAMISYGFTQLNLNKVEIHAAVKNSKSRRIPEKLGFVYEGTIRDGEWLYHYYVDTVIYGLLKREYK</sequence>
<dbReference type="GO" id="GO:0008999">
    <property type="term" value="F:protein-N-terminal-alanine acetyltransferase activity"/>
    <property type="evidence" value="ECO:0007669"/>
    <property type="project" value="TreeGrafter"/>
</dbReference>
<dbReference type="RefSeq" id="WP_095370211.1">
    <property type="nucleotide sequence ID" value="NZ_CP022983.1"/>
</dbReference>
<dbReference type="GO" id="GO:0005737">
    <property type="term" value="C:cytoplasm"/>
    <property type="evidence" value="ECO:0007669"/>
    <property type="project" value="TreeGrafter"/>
</dbReference>
<dbReference type="OrthoDB" id="9784707at2"/>
<keyword evidence="2" id="KW-0808">Transferase</keyword>
<name>A0A248TEP3_9BACI</name>
<dbReference type="EMBL" id="CP022983">
    <property type="protein sequence ID" value="ASV66636.1"/>
    <property type="molecule type" value="Genomic_DNA"/>
</dbReference>
<dbReference type="PROSITE" id="PS51186">
    <property type="entry name" value="GNAT"/>
    <property type="match status" value="1"/>
</dbReference>
<dbReference type="Proteomes" id="UP000215137">
    <property type="component" value="Chromosome"/>
</dbReference>
<dbReference type="Gene3D" id="3.40.630.30">
    <property type="match status" value="1"/>
</dbReference>
<dbReference type="SUPFAM" id="SSF55729">
    <property type="entry name" value="Acyl-CoA N-acyltransferases (Nat)"/>
    <property type="match status" value="1"/>
</dbReference>
<dbReference type="Pfam" id="PF13302">
    <property type="entry name" value="Acetyltransf_3"/>
    <property type="match status" value="1"/>
</dbReference>
<dbReference type="PANTHER" id="PTHR43441:SF12">
    <property type="entry name" value="RIBOSOMAL N-ACETYLTRANSFERASE YDAF-RELATED"/>
    <property type="match status" value="1"/>
</dbReference>
<evidence type="ECO:0000259" key="1">
    <source>
        <dbReference type="PROSITE" id="PS51186"/>
    </source>
</evidence>
<dbReference type="InterPro" id="IPR051908">
    <property type="entry name" value="Ribosomal_N-acetyltransferase"/>
</dbReference>
<dbReference type="KEGG" id="bko:CKF48_04445"/>
<dbReference type="InterPro" id="IPR016181">
    <property type="entry name" value="Acyl_CoA_acyltransferase"/>
</dbReference>
<dbReference type="PANTHER" id="PTHR43441">
    <property type="entry name" value="RIBOSOMAL-PROTEIN-SERINE ACETYLTRANSFERASE"/>
    <property type="match status" value="1"/>
</dbReference>
<proteinExistence type="predicted"/>
<keyword evidence="3" id="KW-1185">Reference proteome</keyword>
<feature type="domain" description="N-acetyltransferase" evidence="1">
    <location>
        <begin position="15"/>
        <end position="176"/>
    </location>
</feature>
<dbReference type="AlphaFoldDB" id="A0A248TEP3"/>
<evidence type="ECO:0000313" key="3">
    <source>
        <dbReference type="Proteomes" id="UP000215137"/>
    </source>
</evidence>
<dbReference type="InterPro" id="IPR000182">
    <property type="entry name" value="GNAT_dom"/>
</dbReference>
<evidence type="ECO:0000313" key="2">
    <source>
        <dbReference type="EMBL" id="ASV66636.1"/>
    </source>
</evidence>
<protein>
    <submittedName>
        <fullName evidence="2">RimJ/RimL family protein N-acetyltransferase</fullName>
    </submittedName>
</protein>
<organism evidence="2 3">
    <name type="scientific">Cytobacillus kochii</name>
    <dbReference type="NCBI Taxonomy" id="859143"/>
    <lineage>
        <taxon>Bacteria</taxon>
        <taxon>Bacillati</taxon>
        <taxon>Bacillota</taxon>
        <taxon>Bacilli</taxon>
        <taxon>Bacillales</taxon>
        <taxon>Bacillaceae</taxon>
        <taxon>Cytobacillus</taxon>
    </lineage>
</organism>
<gene>
    <name evidence="2" type="ORF">CKF48_04445</name>
</gene>
<dbReference type="GO" id="GO:1990189">
    <property type="term" value="F:protein N-terminal-serine acetyltransferase activity"/>
    <property type="evidence" value="ECO:0007669"/>
    <property type="project" value="TreeGrafter"/>
</dbReference>
<reference evidence="2 3" key="1">
    <citation type="submission" date="2017-08" db="EMBL/GenBank/DDBJ databases">
        <title>Complete Genome Sequence of Bacillus kochii Oregon-R-modENCODE STRAIN BDGP4, isolated from Drosophila melanogaster gut.</title>
        <authorList>
            <person name="Wan K.H."/>
            <person name="Yu C."/>
            <person name="Park S."/>
            <person name="Hammonds A.S."/>
            <person name="Booth B.W."/>
            <person name="Celniker S.E."/>
        </authorList>
    </citation>
    <scope>NUCLEOTIDE SEQUENCE [LARGE SCALE GENOMIC DNA]</scope>
    <source>
        <strain evidence="2 3">BDGP4</strain>
    </source>
</reference>
<accession>A0A248TEP3</accession>